<evidence type="ECO:0000256" key="3">
    <source>
        <dbReference type="ARBA" id="ARBA00022729"/>
    </source>
</evidence>
<evidence type="ECO:0000259" key="7">
    <source>
        <dbReference type="SMART" id="SM00062"/>
    </source>
</evidence>
<dbReference type="GO" id="GO:0030288">
    <property type="term" value="C:outer membrane-bounded periplasmic space"/>
    <property type="evidence" value="ECO:0007669"/>
    <property type="project" value="TreeGrafter"/>
</dbReference>
<evidence type="ECO:0000313" key="8">
    <source>
        <dbReference type="EMBL" id="RMI34675.1"/>
    </source>
</evidence>
<comment type="caution">
    <text evidence="8">The sequence shown here is derived from an EMBL/GenBank/DDBJ whole genome shotgun (WGS) entry which is preliminary data.</text>
</comment>
<dbReference type="Gene3D" id="3.40.190.10">
    <property type="entry name" value="Periplasmic binding protein-like II"/>
    <property type="match status" value="2"/>
</dbReference>
<keyword evidence="6" id="KW-0472">Membrane</keyword>
<keyword evidence="6" id="KW-1133">Transmembrane helix</keyword>
<name>A0A3M2LFC5_9ACTN</name>
<evidence type="ECO:0000313" key="9">
    <source>
        <dbReference type="Proteomes" id="UP000278673"/>
    </source>
</evidence>
<organism evidence="8 9">
    <name type="scientific">Streptomyces triticirhizae</name>
    <dbReference type="NCBI Taxonomy" id="2483353"/>
    <lineage>
        <taxon>Bacteria</taxon>
        <taxon>Bacillati</taxon>
        <taxon>Actinomycetota</taxon>
        <taxon>Actinomycetes</taxon>
        <taxon>Kitasatosporales</taxon>
        <taxon>Streptomycetaceae</taxon>
        <taxon>Streptomyces</taxon>
    </lineage>
</organism>
<gene>
    <name evidence="8" type="ORF">EBN88_23305</name>
</gene>
<dbReference type="PANTHER" id="PTHR30085">
    <property type="entry name" value="AMINO ACID ABC TRANSPORTER PERMEASE"/>
    <property type="match status" value="1"/>
</dbReference>
<evidence type="ECO:0000256" key="4">
    <source>
        <dbReference type="RuleBase" id="RU003744"/>
    </source>
</evidence>
<feature type="compositionally biased region" description="Acidic residues" evidence="5">
    <location>
        <begin position="79"/>
        <end position="91"/>
    </location>
</feature>
<comment type="similarity">
    <text evidence="1 4">Belongs to the bacterial solute-binding protein 3 family.</text>
</comment>
<dbReference type="PROSITE" id="PS01039">
    <property type="entry name" value="SBP_BACTERIAL_3"/>
    <property type="match status" value="1"/>
</dbReference>
<reference evidence="8 9" key="1">
    <citation type="submission" date="2018-10" db="EMBL/GenBank/DDBJ databases">
        <title>Isolation, diversity and antifungal activity of actinobacteria from wheat.</title>
        <authorList>
            <person name="Han C."/>
        </authorList>
    </citation>
    <scope>NUCLEOTIDE SEQUENCE [LARGE SCALE GENOMIC DNA]</scope>
    <source>
        <strain evidence="8 9">NEAU-YY642</strain>
    </source>
</reference>
<dbReference type="AlphaFoldDB" id="A0A3M2LFC5"/>
<dbReference type="GO" id="GO:0005576">
    <property type="term" value="C:extracellular region"/>
    <property type="evidence" value="ECO:0007669"/>
    <property type="project" value="TreeGrafter"/>
</dbReference>
<dbReference type="PANTHER" id="PTHR30085:SF6">
    <property type="entry name" value="ABC TRANSPORTER GLUTAMINE-BINDING PROTEIN GLNH"/>
    <property type="match status" value="1"/>
</dbReference>
<dbReference type="EMBL" id="RFFJ01000169">
    <property type="protein sequence ID" value="RMI34675.1"/>
    <property type="molecule type" value="Genomic_DNA"/>
</dbReference>
<dbReference type="InterPro" id="IPR018313">
    <property type="entry name" value="SBP_3_CS"/>
</dbReference>
<dbReference type="GO" id="GO:0006865">
    <property type="term" value="P:amino acid transport"/>
    <property type="evidence" value="ECO:0007669"/>
    <property type="project" value="TreeGrafter"/>
</dbReference>
<feature type="region of interest" description="Disordered" evidence="5">
    <location>
        <begin position="40"/>
        <end position="105"/>
    </location>
</feature>
<dbReference type="RefSeq" id="WP_122399034.1">
    <property type="nucleotide sequence ID" value="NZ_RFFJ01000169.1"/>
</dbReference>
<accession>A0A3M2LFC5</accession>
<keyword evidence="3" id="KW-0732">Signal</keyword>
<evidence type="ECO:0000256" key="5">
    <source>
        <dbReference type="SAM" id="MobiDB-lite"/>
    </source>
</evidence>
<dbReference type="CDD" id="cd13690">
    <property type="entry name" value="PBP2_GluB"/>
    <property type="match status" value="1"/>
</dbReference>
<protein>
    <submittedName>
        <fullName evidence="8">Glutamate ABC transporter substrate-binding protein</fullName>
    </submittedName>
</protein>
<sequence>MRGTRRRAPGGERGLAPHWRALLLGGAGLALAGSMVVGTLTAGPGTPREPTPGTGTTEATRASLDEETPTRVRERCGVEDGENGGDGEGFDPAESLTPSREGGPAVDAIRERGSLIVGIDQNSYRWGYRLPESGDIVGFDIDLARAIAEDLLGPDPDIVFRAIPTDQREEALEDGTVDMVVRSMSITCERLDEVAFSTSYFETGQQLLVPRDSTITDFDESMAGQRVCSASGSTASRWLERESHGAVLLERPNHLDCLVLIQLGLAEALMTDSALAAGHMGQDPSMRLVGPQLTSESYGVAMALGKDDLVRWVNAVLDDYRGDGPDSPWHRSFEEWLSGYLPDTANDPPEPLYRD</sequence>
<dbReference type="Pfam" id="PF00497">
    <property type="entry name" value="SBP_bac_3"/>
    <property type="match status" value="1"/>
</dbReference>
<keyword evidence="2" id="KW-0813">Transport</keyword>
<evidence type="ECO:0000256" key="2">
    <source>
        <dbReference type="ARBA" id="ARBA00022448"/>
    </source>
</evidence>
<feature type="compositionally biased region" description="Basic and acidic residues" evidence="5">
    <location>
        <begin position="68"/>
        <end position="78"/>
    </location>
</feature>
<evidence type="ECO:0000256" key="6">
    <source>
        <dbReference type="SAM" id="Phobius"/>
    </source>
</evidence>
<keyword evidence="9" id="KW-1185">Reference proteome</keyword>
<keyword evidence="6" id="KW-0812">Transmembrane</keyword>
<dbReference type="SMART" id="SM00062">
    <property type="entry name" value="PBPb"/>
    <property type="match status" value="1"/>
</dbReference>
<proteinExistence type="inferred from homology"/>
<evidence type="ECO:0000256" key="1">
    <source>
        <dbReference type="ARBA" id="ARBA00010333"/>
    </source>
</evidence>
<feature type="compositionally biased region" description="Low complexity" evidence="5">
    <location>
        <begin position="41"/>
        <end position="61"/>
    </location>
</feature>
<dbReference type="Proteomes" id="UP000278673">
    <property type="component" value="Unassembled WGS sequence"/>
</dbReference>
<dbReference type="InterPro" id="IPR051455">
    <property type="entry name" value="Bact_solute-bind_prot3"/>
</dbReference>
<dbReference type="InterPro" id="IPR001638">
    <property type="entry name" value="Solute-binding_3/MltF_N"/>
</dbReference>
<dbReference type="SUPFAM" id="SSF53850">
    <property type="entry name" value="Periplasmic binding protein-like II"/>
    <property type="match status" value="1"/>
</dbReference>
<feature type="transmembrane region" description="Helical" evidence="6">
    <location>
        <begin position="21"/>
        <end position="42"/>
    </location>
</feature>
<feature type="domain" description="Solute-binding protein family 3/N-terminal" evidence="7">
    <location>
        <begin position="114"/>
        <end position="326"/>
    </location>
</feature>